<name>A0ABP0KGE0_9DINO</name>
<reference evidence="1 2" key="1">
    <citation type="submission" date="2024-02" db="EMBL/GenBank/DDBJ databases">
        <authorList>
            <person name="Chen Y."/>
            <person name="Shah S."/>
            <person name="Dougan E. K."/>
            <person name="Thang M."/>
            <person name="Chan C."/>
        </authorList>
    </citation>
    <scope>NUCLEOTIDE SEQUENCE [LARGE SCALE GENOMIC DNA]</scope>
</reference>
<comment type="caution">
    <text evidence="1">The sequence shown here is derived from an EMBL/GenBank/DDBJ whole genome shotgun (WGS) entry which is preliminary data.</text>
</comment>
<accession>A0ABP0KGE0</accession>
<evidence type="ECO:0000313" key="2">
    <source>
        <dbReference type="Proteomes" id="UP001642464"/>
    </source>
</evidence>
<proteinExistence type="predicted"/>
<keyword evidence="2" id="KW-1185">Reference proteome</keyword>
<dbReference type="EMBL" id="CAXAMM010011341">
    <property type="protein sequence ID" value="CAK9025887.1"/>
    <property type="molecule type" value="Genomic_DNA"/>
</dbReference>
<gene>
    <name evidence="1" type="ORF">SCF082_LOCUS17270</name>
</gene>
<protein>
    <submittedName>
        <fullName evidence="1">Uncharacterized protein</fullName>
    </submittedName>
</protein>
<dbReference type="Proteomes" id="UP001642464">
    <property type="component" value="Unassembled WGS sequence"/>
</dbReference>
<organism evidence="1 2">
    <name type="scientific">Durusdinium trenchii</name>
    <dbReference type="NCBI Taxonomy" id="1381693"/>
    <lineage>
        <taxon>Eukaryota</taxon>
        <taxon>Sar</taxon>
        <taxon>Alveolata</taxon>
        <taxon>Dinophyceae</taxon>
        <taxon>Suessiales</taxon>
        <taxon>Symbiodiniaceae</taxon>
        <taxon>Durusdinium</taxon>
    </lineage>
</organism>
<evidence type="ECO:0000313" key="1">
    <source>
        <dbReference type="EMBL" id="CAK9025887.1"/>
    </source>
</evidence>
<sequence>MAAKVEAEAGVPPKASSSRDLIWEAFTKVTADTNLGAWLNSEYGDPLKMKSALDRVVYSRPFTDDERMPPVIGLEPVATLNDFCVGLDQLDFSQSAKHGFFPHMATVTPHFRNILYRGFDPYREPLSVRFVSQGDRSIPDFSIKYVDGFTKGLICQSIAALCDKLEFTEEDLDADDLAPLLRSLRFFKAKYTHMEHEEKHFYEALRLGQETAEKQAPSALDFVGIFNQAIQATMKENPRVSQLIALNTCIADYNKDVKIKRWRVDTLKRKIIGNMLKVPEESIRILAEHYDLHRHSSSGPVPAKNCHSTVCVVLRTHTRVIIV</sequence>